<evidence type="ECO:0000259" key="5">
    <source>
        <dbReference type="Pfam" id="PF00724"/>
    </source>
</evidence>
<name>B6QQL0_TALMQ</name>
<evidence type="ECO:0000313" key="6">
    <source>
        <dbReference type="EMBL" id="EEA20394.1"/>
    </source>
</evidence>
<dbReference type="GO" id="GO:0016491">
    <property type="term" value="F:oxidoreductase activity"/>
    <property type="evidence" value="ECO:0007669"/>
    <property type="project" value="UniProtKB-KW"/>
</dbReference>
<dbReference type="EMBL" id="DS995904">
    <property type="protein sequence ID" value="EEA20394.1"/>
    <property type="molecule type" value="Genomic_DNA"/>
</dbReference>
<keyword evidence="4" id="KW-0560">Oxidoreductase</keyword>
<organism evidence="6 7">
    <name type="scientific">Talaromyces marneffei (strain ATCC 18224 / CBS 334.59 / QM 7333)</name>
    <name type="common">Penicillium marneffei</name>
    <dbReference type="NCBI Taxonomy" id="441960"/>
    <lineage>
        <taxon>Eukaryota</taxon>
        <taxon>Fungi</taxon>
        <taxon>Dikarya</taxon>
        <taxon>Ascomycota</taxon>
        <taxon>Pezizomycotina</taxon>
        <taxon>Eurotiomycetes</taxon>
        <taxon>Eurotiomycetidae</taxon>
        <taxon>Eurotiales</taxon>
        <taxon>Trichocomaceae</taxon>
        <taxon>Talaromyces</taxon>
        <taxon>Talaromyces sect. Talaromyces</taxon>
    </lineage>
</organism>
<dbReference type="Pfam" id="PF00724">
    <property type="entry name" value="Oxidored_FMN"/>
    <property type="match status" value="1"/>
</dbReference>
<keyword evidence="7" id="KW-1185">Reference proteome</keyword>
<evidence type="ECO:0000256" key="3">
    <source>
        <dbReference type="ARBA" id="ARBA00022643"/>
    </source>
</evidence>
<dbReference type="GO" id="GO:0010181">
    <property type="term" value="F:FMN binding"/>
    <property type="evidence" value="ECO:0007669"/>
    <property type="project" value="InterPro"/>
</dbReference>
<dbReference type="AlphaFoldDB" id="B6QQL0"/>
<evidence type="ECO:0000313" key="7">
    <source>
        <dbReference type="Proteomes" id="UP000001294"/>
    </source>
</evidence>
<dbReference type="Proteomes" id="UP000001294">
    <property type="component" value="Unassembled WGS sequence"/>
</dbReference>
<proteinExistence type="inferred from homology"/>
<accession>B6QQL0</accession>
<dbReference type="VEuPathDB" id="FungiDB:PMAA_042390"/>
<protein>
    <submittedName>
        <fullName evidence="6">FMN binding oxidoreductase, putative</fullName>
    </submittedName>
</protein>
<dbReference type="Gene3D" id="3.20.20.70">
    <property type="entry name" value="Aldolase class I"/>
    <property type="match status" value="1"/>
</dbReference>
<comment type="similarity">
    <text evidence="1">Belongs to the NADH:flavin oxidoreductase/NADH oxidase family.</text>
</comment>
<evidence type="ECO:0000256" key="1">
    <source>
        <dbReference type="ARBA" id="ARBA00005979"/>
    </source>
</evidence>
<dbReference type="HOGENOM" id="CLU_012153_6_2_1"/>
<dbReference type="InterPro" id="IPR013785">
    <property type="entry name" value="Aldolase_TIM"/>
</dbReference>
<keyword evidence="3" id="KW-0288">FMN</keyword>
<dbReference type="PANTHER" id="PTHR43656:SF2">
    <property type="entry name" value="BINDING OXIDOREDUCTASE, PUTATIVE (AFU_ORTHOLOGUE AFUA_2G08260)-RELATED"/>
    <property type="match status" value="1"/>
</dbReference>
<evidence type="ECO:0000256" key="4">
    <source>
        <dbReference type="ARBA" id="ARBA00023002"/>
    </source>
</evidence>
<feature type="domain" description="NADH:flavin oxidoreductase/NADH oxidase N-terminal" evidence="5">
    <location>
        <begin position="7"/>
        <end position="360"/>
    </location>
</feature>
<dbReference type="OrthoDB" id="1663137at2759"/>
<evidence type="ECO:0000256" key="2">
    <source>
        <dbReference type="ARBA" id="ARBA00022630"/>
    </source>
</evidence>
<keyword evidence="2" id="KW-0285">Flavoprotein</keyword>
<sequence length="417" mass="45473">MESTIAQPLKLKCGLELKNRLVKASMAENMSDPNGMPTELHNKVYTEWGEGGWGMVLTGNVQVDRNYLGDPRDVTLDLSRKPELLSKWKTWASTCRSNDTPIIMQINHPGRQSPAGAGARPFLAKNLAPSALPLNMGPGLLAKFASAFVFGTPREMNQTDIDLVIHQFVECSQLAAEAGFHGVQVHAAHGYLLTQFLSAETNHRTDEYGCSPEKRAKVVIDIIHAVRAATPEGFCVGVKLNSVDHQSPEALEGCISQLKMIHEAGVDFVEISGGSYEDVTFITGGTSQSQQEKSAHTVAREAFFLEFADAIRSQVPEIPLLLTGGFRTRRGMVAAMQNSSCDMIGLARPAVLTPSLPKSIVLDTKVPDEEAQLPCKSITAPWLIRWTGIKALSSGAEPHWYSKQIQERGRRKIAASS</sequence>
<dbReference type="InterPro" id="IPR051799">
    <property type="entry name" value="NADH_flavin_oxidoreductase"/>
</dbReference>
<dbReference type="InterPro" id="IPR001155">
    <property type="entry name" value="OxRdtase_FMN_N"/>
</dbReference>
<dbReference type="CDD" id="cd04733">
    <property type="entry name" value="OYE_like_2_FMN"/>
    <property type="match status" value="1"/>
</dbReference>
<dbReference type="PANTHER" id="PTHR43656">
    <property type="entry name" value="BINDING OXIDOREDUCTASE, PUTATIVE (AFU_ORTHOLOGUE AFUA_2G08260)-RELATED"/>
    <property type="match status" value="1"/>
</dbReference>
<reference evidence="7" key="1">
    <citation type="journal article" date="2015" name="Genome Announc.">
        <title>Genome sequence of the AIDS-associated pathogen Penicillium marneffei (ATCC18224) and its near taxonomic relative Talaromyces stipitatus (ATCC10500).</title>
        <authorList>
            <person name="Nierman W.C."/>
            <person name="Fedorova-Abrams N.D."/>
            <person name="Andrianopoulos A."/>
        </authorList>
    </citation>
    <scope>NUCLEOTIDE SEQUENCE [LARGE SCALE GENOMIC DNA]</scope>
    <source>
        <strain evidence="7">ATCC 18224 / CBS 334.59 / QM 7333</strain>
    </source>
</reference>
<dbReference type="PhylomeDB" id="B6QQL0"/>
<gene>
    <name evidence="6" type="ORF">PMAA_042390</name>
</gene>
<dbReference type="SUPFAM" id="SSF51395">
    <property type="entry name" value="FMN-linked oxidoreductases"/>
    <property type="match status" value="1"/>
</dbReference>